<keyword evidence="5" id="KW-1185">Reference proteome</keyword>
<dbReference type="RefSeq" id="WP_289268047.1">
    <property type="nucleotide sequence ID" value="NZ_OX365700.1"/>
</dbReference>
<feature type="domain" description="Thioredoxin" evidence="3">
    <location>
        <begin position="80"/>
        <end position="225"/>
    </location>
</feature>
<dbReference type="GO" id="GO:0008379">
    <property type="term" value="F:thioredoxin peroxidase activity"/>
    <property type="evidence" value="ECO:0007669"/>
    <property type="project" value="InterPro"/>
</dbReference>
<dbReference type="AlphaFoldDB" id="A0AA86T3N6"/>
<dbReference type="InterPro" id="IPR013740">
    <property type="entry name" value="Redoxin"/>
</dbReference>
<dbReference type="CDD" id="cd03014">
    <property type="entry name" value="PRX_Atyp2cys"/>
    <property type="match status" value="1"/>
</dbReference>
<dbReference type="PROSITE" id="PS51257">
    <property type="entry name" value="PROKAR_LIPOPROTEIN"/>
    <property type="match status" value="1"/>
</dbReference>
<evidence type="ECO:0000259" key="3">
    <source>
        <dbReference type="PROSITE" id="PS51352"/>
    </source>
</evidence>
<evidence type="ECO:0000313" key="4">
    <source>
        <dbReference type="EMBL" id="CAI4031087.1"/>
    </source>
</evidence>
<gene>
    <name evidence="4" type="ORF">DNFV4_01518</name>
</gene>
<evidence type="ECO:0000256" key="1">
    <source>
        <dbReference type="ARBA" id="ARBA00023157"/>
    </source>
</evidence>
<evidence type="ECO:0000313" key="5">
    <source>
        <dbReference type="Proteomes" id="UP001179121"/>
    </source>
</evidence>
<accession>A0AA86T3N6</accession>
<dbReference type="EMBL" id="OX365700">
    <property type="protein sequence ID" value="CAI4031087.1"/>
    <property type="molecule type" value="Genomic_DNA"/>
</dbReference>
<sequence>MRRIMIVPAYLRPVSLIAAGFLMAGTGCAGMGKSADSGFMYKNLPVSQASAMAGDGHSVTLFGKAMPLSGPEIKAGDKLRDALVTKPDLSLVHIAGTDGKGKVRIISVVPSLDTKVCEQQTHYLSEKNNGLDRMIELITISVDTPFAQKRFAEEAKINNVTFLSDYREAAFGKAHGLFLKDPHILTRAIMVVDKDNTVRHLQLTPDLGQLPDMDEAFRYARSLINAS</sequence>
<keyword evidence="4" id="KW-0560">Oxidoreductase</keyword>
<keyword evidence="1" id="KW-1015">Disulfide bond</keyword>
<reference evidence="4" key="1">
    <citation type="submission" date="2022-10" db="EMBL/GenBank/DDBJ databases">
        <authorList>
            <person name="Koch H."/>
        </authorList>
    </citation>
    <scope>NUCLEOTIDE SEQUENCE</scope>
    <source>
        <strain evidence="4">DNF</strain>
    </source>
</reference>
<dbReference type="InterPro" id="IPR013766">
    <property type="entry name" value="Thioredoxin_domain"/>
</dbReference>
<proteinExistence type="predicted"/>
<dbReference type="NCBIfam" id="NF001808">
    <property type="entry name" value="PRK00522.1"/>
    <property type="match status" value="1"/>
</dbReference>
<organism evidence="4 5">
    <name type="scientific">Nitrospira tepida</name>
    <dbReference type="NCBI Taxonomy" id="2973512"/>
    <lineage>
        <taxon>Bacteria</taxon>
        <taxon>Pseudomonadati</taxon>
        <taxon>Nitrospirota</taxon>
        <taxon>Nitrospiria</taxon>
        <taxon>Nitrospirales</taxon>
        <taxon>Nitrospiraceae</taxon>
        <taxon>Nitrospira</taxon>
    </lineage>
</organism>
<evidence type="ECO:0000256" key="2">
    <source>
        <dbReference type="ARBA" id="ARBA00023284"/>
    </source>
</evidence>
<dbReference type="Proteomes" id="UP001179121">
    <property type="component" value="Chromosome"/>
</dbReference>
<protein>
    <submittedName>
        <fullName evidence="4">Thiol peroxidase, Tpx-type</fullName>
    </submittedName>
</protein>
<name>A0AA86T3N6_9BACT</name>
<dbReference type="SUPFAM" id="SSF52833">
    <property type="entry name" value="Thioredoxin-like"/>
    <property type="match status" value="1"/>
</dbReference>
<dbReference type="KEGG" id="nti:DNFV4_01518"/>
<keyword evidence="4" id="KW-0575">Peroxidase</keyword>
<keyword evidence="2" id="KW-0676">Redox-active center</keyword>
<dbReference type="PANTHER" id="PTHR43110">
    <property type="entry name" value="THIOL PEROXIDASE"/>
    <property type="match status" value="1"/>
</dbReference>
<dbReference type="InterPro" id="IPR050455">
    <property type="entry name" value="Tpx_Peroxidase_subfamily"/>
</dbReference>
<dbReference type="InterPro" id="IPR002065">
    <property type="entry name" value="TPX"/>
</dbReference>
<dbReference type="PROSITE" id="PS51352">
    <property type="entry name" value="THIOREDOXIN_2"/>
    <property type="match status" value="1"/>
</dbReference>
<dbReference type="Gene3D" id="3.40.30.10">
    <property type="entry name" value="Glutaredoxin"/>
    <property type="match status" value="1"/>
</dbReference>
<dbReference type="Pfam" id="PF08534">
    <property type="entry name" value="Redoxin"/>
    <property type="match status" value="1"/>
</dbReference>
<dbReference type="InterPro" id="IPR036249">
    <property type="entry name" value="Thioredoxin-like_sf"/>
</dbReference>
<dbReference type="PANTHER" id="PTHR43110:SF1">
    <property type="entry name" value="THIOL PEROXIDASE"/>
    <property type="match status" value="1"/>
</dbReference>